<feature type="signal peptide" evidence="2">
    <location>
        <begin position="1"/>
        <end position="29"/>
    </location>
</feature>
<evidence type="ECO:0000313" key="4">
    <source>
        <dbReference type="Proteomes" id="UP001206483"/>
    </source>
</evidence>
<evidence type="ECO:0000256" key="1">
    <source>
        <dbReference type="SAM" id="MobiDB-lite"/>
    </source>
</evidence>
<evidence type="ECO:0000313" key="3">
    <source>
        <dbReference type="EMBL" id="MCP2309974.1"/>
    </source>
</evidence>
<name>A0ABT1IYF2_9ACTN</name>
<keyword evidence="4" id="KW-1185">Reference proteome</keyword>
<accession>A0ABT1IYF2</accession>
<dbReference type="Proteomes" id="UP001206483">
    <property type="component" value="Unassembled WGS sequence"/>
</dbReference>
<dbReference type="RefSeq" id="WP_253797745.1">
    <property type="nucleotide sequence ID" value="NZ_BAAAUB010000133.1"/>
</dbReference>
<protein>
    <submittedName>
        <fullName evidence="3">Uncharacterized protein</fullName>
    </submittedName>
</protein>
<feature type="region of interest" description="Disordered" evidence="1">
    <location>
        <begin position="41"/>
        <end position="69"/>
    </location>
</feature>
<organism evidence="3 4">
    <name type="scientific">Kitasatospora paracochleata</name>
    <dbReference type="NCBI Taxonomy" id="58354"/>
    <lineage>
        <taxon>Bacteria</taxon>
        <taxon>Bacillati</taxon>
        <taxon>Actinomycetota</taxon>
        <taxon>Actinomycetes</taxon>
        <taxon>Kitasatosporales</taxon>
        <taxon>Streptomycetaceae</taxon>
        <taxon>Kitasatospora</taxon>
    </lineage>
</organism>
<reference evidence="3 4" key="1">
    <citation type="submission" date="2022-06" db="EMBL/GenBank/DDBJ databases">
        <title>Sequencing the genomes of 1000 actinobacteria strains.</title>
        <authorList>
            <person name="Klenk H.-P."/>
        </authorList>
    </citation>
    <scope>NUCLEOTIDE SEQUENCE [LARGE SCALE GENOMIC DNA]</scope>
    <source>
        <strain evidence="3 4">DSM 41656</strain>
    </source>
</reference>
<feature type="chain" id="PRO_5045130876" evidence="2">
    <location>
        <begin position="30"/>
        <end position="69"/>
    </location>
</feature>
<comment type="caution">
    <text evidence="3">The sequence shown here is derived from an EMBL/GenBank/DDBJ whole genome shotgun (WGS) entry which is preliminary data.</text>
</comment>
<dbReference type="PROSITE" id="PS51318">
    <property type="entry name" value="TAT"/>
    <property type="match status" value="1"/>
</dbReference>
<evidence type="ECO:0000256" key="2">
    <source>
        <dbReference type="SAM" id="SignalP"/>
    </source>
</evidence>
<dbReference type="EMBL" id="JAMZDX010000003">
    <property type="protein sequence ID" value="MCP2309974.1"/>
    <property type="molecule type" value="Genomic_DNA"/>
</dbReference>
<dbReference type="InterPro" id="IPR006311">
    <property type="entry name" value="TAT_signal"/>
</dbReference>
<gene>
    <name evidence="3" type="ORF">FHR36_003107</name>
</gene>
<proteinExistence type="predicted"/>
<sequence length="69" mass="6809">MSRSRLVRAAAAVLAGLALAGAAQSTAQAAARTTARTAAPAAVDAPRTAPASAMVHPSVPGLPGDYIWQ</sequence>
<feature type="compositionally biased region" description="Low complexity" evidence="1">
    <location>
        <begin position="41"/>
        <end position="53"/>
    </location>
</feature>
<keyword evidence="2" id="KW-0732">Signal</keyword>